<sequence length="98" mass="11085">MIHTMSLIHDDLPCMDNDDLRRGKPTNHKVFGEEVAVLAGDSLLSFAFEHLVTATPLDQVPPRQVVRAVDQDKITFPKLMGIEKSREYAERLLKVAKE</sequence>
<dbReference type="InterPro" id="IPR008949">
    <property type="entry name" value="Isoprenoid_synthase_dom_sf"/>
</dbReference>
<evidence type="ECO:0000256" key="3">
    <source>
        <dbReference type="ARBA" id="ARBA00022723"/>
    </source>
</evidence>
<organism evidence="5 6">
    <name type="scientific">Chenopodium quinoa</name>
    <name type="common">Quinoa</name>
    <dbReference type="NCBI Taxonomy" id="63459"/>
    <lineage>
        <taxon>Eukaryota</taxon>
        <taxon>Viridiplantae</taxon>
        <taxon>Streptophyta</taxon>
        <taxon>Embryophyta</taxon>
        <taxon>Tracheophyta</taxon>
        <taxon>Spermatophyta</taxon>
        <taxon>Magnoliopsida</taxon>
        <taxon>eudicotyledons</taxon>
        <taxon>Gunneridae</taxon>
        <taxon>Pentapetalae</taxon>
        <taxon>Caryophyllales</taxon>
        <taxon>Chenopodiaceae</taxon>
        <taxon>Chenopodioideae</taxon>
        <taxon>Atripliceae</taxon>
        <taxon>Chenopodium</taxon>
    </lineage>
</organism>
<dbReference type="PROSITE" id="PS00723">
    <property type="entry name" value="POLYPRENYL_SYNTHASE_1"/>
    <property type="match status" value="1"/>
</dbReference>
<dbReference type="GO" id="GO:0008299">
    <property type="term" value="P:isoprenoid biosynthetic process"/>
    <property type="evidence" value="ECO:0007669"/>
    <property type="project" value="InterPro"/>
</dbReference>
<proteinExistence type="inferred from homology"/>
<dbReference type="InterPro" id="IPR000092">
    <property type="entry name" value="Polyprenyl_synt"/>
</dbReference>
<dbReference type="Gene3D" id="1.10.600.10">
    <property type="entry name" value="Farnesyl Diphosphate Synthase"/>
    <property type="match status" value="1"/>
</dbReference>
<dbReference type="GO" id="GO:0046872">
    <property type="term" value="F:metal ion binding"/>
    <property type="evidence" value="ECO:0007669"/>
    <property type="project" value="UniProtKB-KW"/>
</dbReference>
<comment type="similarity">
    <text evidence="2">Belongs to the FPP/GGPP synthase family.</text>
</comment>
<dbReference type="Gramene" id="AUR62008016-RA">
    <property type="protein sequence ID" value="AUR62008016-RA:cds"/>
    <property type="gene ID" value="AUR62008016"/>
</dbReference>
<evidence type="ECO:0008006" key="7">
    <source>
        <dbReference type="Google" id="ProtNLM"/>
    </source>
</evidence>
<evidence type="ECO:0000313" key="6">
    <source>
        <dbReference type="Proteomes" id="UP000596660"/>
    </source>
</evidence>
<dbReference type="PANTHER" id="PTHR43281">
    <property type="entry name" value="FARNESYL DIPHOSPHATE SYNTHASE"/>
    <property type="match status" value="1"/>
</dbReference>
<keyword evidence="3" id="KW-0479">Metal-binding</keyword>
<dbReference type="InterPro" id="IPR033749">
    <property type="entry name" value="Polyprenyl_synt_CS"/>
</dbReference>
<dbReference type="GO" id="GO:0005737">
    <property type="term" value="C:cytoplasm"/>
    <property type="evidence" value="ECO:0007669"/>
    <property type="project" value="UniProtKB-ARBA"/>
</dbReference>
<evidence type="ECO:0000256" key="1">
    <source>
        <dbReference type="ARBA" id="ARBA00001946"/>
    </source>
</evidence>
<dbReference type="EnsemblPlants" id="AUR62008016-RA">
    <property type="protein sequence ID" value="AUR62008016-RA:cds"/>
    <property type="gene ID" value="AUR62008016"/>
</dbReference>
<evidence type="ECO:0000256" key="4">
    <source>
        <dbReference type="ARBA" id="ARBA00022842"/>
    </source>
</evidence>
<keyword evidence="6" id="KW-1185">Reference proteome</keyword>
<name>A0A803L827_CHEQI</name>
<dbReference type="Pfam" id="PF00348">
    <property type="entry name" value="polyprenyl_synt"/>
    <property type="match status" value="1"/>
</dbReference>
<accession>A0A803L827</accession>
<reference evidence="5" key="1">
    <citation type="journal article" date="2017" name="Nature">
        <title>The genome of Chenopodium quinoa.</title>
        <authorList>
            <person name="Jarvis D.E."/>
            <person name="Ho Y.S."/>
            <person name="Lightfoot D.J."/>
            <person name="Schmoeckel S.M."/>
            <person name="Li B."/>
            <person name="Borm T.J.A."/>
            <person name="Ohyanagi H."/>
            <person name="Mineta K."/>
            <person name="Michell C.T."/>
            <person name="Saber N."/>
            <person name="Kharbatia N.M."/>
            <person name="Rupper R.R."/>
            <person name="Sharp A.R."/>
            <person name="Dally N."/>
            <person name="Boughton B.A."/>
            <person name="Woo Y.H."/>
            <person name="Gao G."/>
            <person name="Schijlen E.G.W.M."/>
            <person name="Guo X."/>
            <person name="Momin A.A."/>
            <person name="Negrao S."/>
            <person name="Al-Babili S."/>
            <person name="Gehring C."/>
            <person name="Roessner U."/>
            <person name="Jung C."/>
            <person name="Murphy K."/>
            <person name="Arold S.T."/>
            <person name="Gojobori T."/>
            <person name="van der Linden C.G."/>
            <person name="van Loo E.N."/>
            <person name="Jellen E.N."/>
            <person name="Maughan P.J."/>
            <person name="Tester M."/>
        </authorList>
    </citation>
    <scope>NUCLEOTIDE SEQUENCE [LARGE SCALE GENOMIC DNA]</scope>
    <source>
        <strain evidence="5">cv. PI 614886</strain>
    </source>
</reference>
<dbReference type="Proteomes" id="UP000596660">
    <property type="component" value="Unplaced"/>
</dbReference>
<dbReference type="PANTHER" id="PTHR43281:SF24">
    <property type="entry name" value="OS07G0580900 PROTEIN"/>
    <property type="match status" value="1"/>
</dbReference>
<dbReference type="GO" id="GO:0004311">
    <property type="term" value="F:geranylgeranyl diphosphate synthase activity"/>
    <property type="evidence" value="ECO:0007669"/>
    <property type="project" value="TreeGrafter"/>
</dbReference>
<protein>
    <recommendedName>
        <fullName evidence="7">Geranylgeranyl diphosphate synthase</fullName>
    </recommendedName>
</protein>
<evidence type="ECO:0000256" key="2">
    <source>
        <dbReference type="ARBA" id="ARBA00006706"/>
    </source>
</evidence>
<evidence type="ECO:0000313" key="5">
    <source>
        <dbReference type="EnsemblPlants" id="AUR62008016-RA:cds"/>
    </source>
</evidence>
<dbReference type="SUPFAM" id="SSF48576">
    <property type="entry name" value="Terpenoid synthases"/>
    <property type="match status" value="1"/>
</dbReference>
<comment type="cofactor">
    <cofactor evidence="1">
        <name>Mg(2+)</name>
        <dbReference type="ChEBI" id="CHEBI:18420"/>
    </cofactor>
</comment>
<dbReference type="AlphaFoldDB" id="A0A803L827"/>
<reference evidence="5" key="2">
    <citation type="submission" date="2021-03" db="UniProtKB">
        <authorList>
            <consortium name="EnsemblPlants"/>
        </authorList>
    </citation>
    <scope>IDENTIFICATION</scope>
</reference>
<keyword evidence="4" id="KW-0460">Magnesium</keyword>